<dbReference type="Proteomes" id="UP001161408">
    <property type="component" value="Unassembled WGS sequence"/>
</dbReference>
<name>A0AA37S1M2_9GAMM</name>
<comment type="caution">
    <text evidence="1">The sequence shown here is derived from an EMBL/GenBank/DDBJ whole genome shotgun (WGS) entry which is preliminary data.</text>
</comment>
<proteinExistence type="predicted"/>
<sequence length="451" mass="51790">MNKFFTSTASLSAYKKWVLIRLITGKIIGDELSKADLIKLGCPHNKFKKVIEELQEINAISKLEVEHFKPGRPTLSYTFIYNGHDEIHRLKCTEMQAKLEGLELRVPIKLVWCFFVLNQDEFGYVVNFTLSNIAKACGLKDAEVKTAISQLIDLKFIQKAIKGCTLKKVEDKNKRNVVKTGGNNFKRSSCFKIMGDNHNKFIYLFTFPSLTNLESYANRKKIYNFSGALIDFFFSEKIRENIFLRLLRFEVDSLEHDFNFLCQQPKEVFSYFDGVLLKLVSMGLSYLLNGGTNIKPVSQKDAFSHIFSPADYEISAANLGHGTSYLIRNLANIHIHYILYSIIHSLKDTPKVSEDIEKYLSSIHSLKKKGNYINAFIENTHSKVKFYDVTSIYNLILFTNLDLCEKVNSNDGTVTFMDSKSQLKNGNYNIFHIDPKVFEAFYKDTLTSEQN</sequence>
<reference evidence="1" key="1">
    <citation type="journal article" date="2014" name="Int. J. Syst. Evol. Microbiol.">
        <title>Complete genome sequence of Corynebacterium casei LMG S-19264T (=DSM 44701T), isolated from a smear-ripened cheese.</title>
        <authorList>
            <consortium name="US DOE Joint Genome Institute (JGI-PGF)"/>
            <person name="Walter F."/>
            <person name="Albersmeier A."/>
            <person name="Kalinowski J."/>
            <person name="Ruckert C."/>
        </authorList>
    </citation>
    <scope>NUCLEOTIDE SEQUENCE</scope>
    <source>
        <strain evidence="1">NBRC 103034</strain>
    </source>
</reference>
<reference evidence="1" key="2">
    <citation type="submission" date="2023-01" db="EMBL/GenBank/DDBJ databases">
        <title>Draft genome sequence of Pseudoalteromonas tetraodonis strain NBRC 103034.</title>
        <authorList>
            <person name="Sun Q."/>
            <person name="Mori K."/>
        </authorList>
    </citation>
    <scope>NUCLEOTIDE SEQUENCE</scope>
    <source>
        <strain evidence="1">NBRC 103034</strain>
    </source>
</reference>
<gene>
    <name evidence="1" type="ORF">GCM10007914_14090</name>
</gene>
<dbReference type="EMBL" id="BSNE01000009">
    <property type="protein sequence ID" value="GLQ02528.1"/>
    <property type="molecule type" value="Genomic_DNA"/>
</dbReference>
<evidence type="ECO:0000313" key="1">
    <source>
        <dbReference type="EMBL" id="GLQ02528.1"/>
    </source>
</evidence>
<protein>
    <submittedName>
        <fullName evidence="1">Uncharacterized protein</fullName>
    </submittedName>
</protein>
<evidence type="ECO:0000313" key="2">
    <source>
        <dbReference type="Proteomes" id="UP001161408"/>
    </source>
</evidence>
<keyword evidence="2" id="KW-1185">Reference proteome</keyword>
<dbReference type="RefSeq" id="WP_096038348.1">
    <property type="nucleotide sequence ID" value="NZ_BJXY01000039.1"/>
</dbReference>
<dbReference type="AlphaFoldDB" id="A0AA37S1M2"/>
<organism evidence="1 2">
    <name type="scientific">Pseudoalteromonas tetraodonis GFC</name>
    <dbReference type="NCBI Taxonomy" id="1315271"/>
    <lineage>
        <taxon>Bacteria</taxon>
        <taxon>Pseudomonadati</taxon>
        <taxon>Pseudomonadota</taxon>
        <taxon>Gammaproteobacteria</taxon>
        <taxon>Alteromonadales</taxon>
        <taxon>Pseudoalteromonadaceae</taxon>
        <taxon>Pseudoalteromonas</taxon>
    </lineage>
</organism>
<accession>A0AA37S1M2</accession>